<dbReference type="Proteomes" id="UP000001055">
    <property type="component" value="Unassembled WGS sequence"/>
</dbReference>
<evidence type="ECO:0000313" key="2">
    <source>
        <dbReference type="Proteomes" id="UP000001055"/>
    </source>
</evidence>
<dbReference type="GeneID" id="5981383"/>
<organism evidence="1 2">
    <name type="scientific">Phaeosphaeria nodorum (strain SN15 / ATCC MYA-4574 / FGSC 10173)</name>
    <name type="common">Glume blotch fungus</name>
    <name type="synonym">Parastagonospora nodorum</name>
    <dbReference type="NCBI Taxonomy" id="321614"/>
    <lineage>
        <taxon>Eukaryota</taxon>
        <taxon>Fungi</taxon>
        <taxon>Dikarya</taxon>
        <taxon>Ascomycota</taxon>
        <taxon>Pezizomycotina</taxon>
        <taxon>Dothideomycetes</taxon>
        <taxon>Pleosporomycetidae</taxon>
        <taxon>Pleosporales</taxon>
        <taxon>Pleosporineae</taxon>
        <taxon>Phaeosphaeriaceae</taxon>
        <taxon>Parastagonospora</taxon>
    </lineage>
</organism>
<evidence type="ECO:0000313" key="1">
    <source>
        <dbReference type="EMBL" id="EAT78502.1"/>
    </source>
</evidence>
<dbReference type="AlphaFoldDB" id="Q0U293"/>
<dbReference type="KEGG" id="pno:SNOG_14265"/>
<name>Q0U293_PHANO</name>
<accession>Q0U293</accession>
<dbReference type="InParanoid" id="Q0U293"/>
<sequence length="82" mass="8800">MCTASGSEFDGKTLLASYRSLRPVAQPVDVSKSNVEAFGGDYCGKPPFFALVRVGKGLVKGVLAERPQDQAGTVIMFERFSI</sequence>
<protein>
    <submittedName>
        <fullName evidence="1">Uncharacterized protein</fullName>
    </submittedName>
</protein>
<proteinExistence type="predicted"/>
<dbReference type="RefSeq" id="XP_001804460.1">
    <property type="nucleotide sequence ID" value="XM_001804408.1"/>
</dbReference>
<dbReference type="EMBL" id="CH445354">
    <property type="protein sequence ID" value="EAT78502.1"/>
    <property type="molecule type" value="Genomic_DNA"/>
</dbReference>
<gene>
    <name evidence="1" type="ORF">SNOG_14265</name>
</gene>
<reference evidence="2" key="1">
    <citation type="journal article" date="2007" name="Plant Cell">
        <title>Dothideomycete-plant interactions illuminated by genome sequencing and EST analysis of the wheat pathogen Stagonospora nodorum.</title>
        <authorList>
            <person name="Hane J.K."/>
            <person name="Lowe R.G."/>
            <person name="Solomon P.S."/>
            <person name="Tan K.C."/>
            <person name="Schoch C.L."/>
            <person name="Spatafora J.W."/>
            <person name="Crous P.W."/>
            <person name="Kodira C."/>
            <person name="Birren B.W."/>
            <person name="Galagan J.E."/>
            <person name="Torriani S.F."/>
            <person name="McDonald B.A."/>
            <person name="Oliver R.P."/>
        </authorList>
    </citation>
    <scope>NUCLEOTIDE SEQUENCE [LARGE SCALE GENOMIC DNA]</scope>
    <source>
        <strain evidence="2">SN15 / ATCC MYA-4574 / FGSC 10173</strain>
    </source>
</reference>